<protein>
    <submittedName>
        <fullName evidence="1">Uncharacterized protein</fullName>
    </submittedName>
</protein>
<proteinExistence type="predicted"/>
<sequence length="103" mass="11862">MTHFRPLGIAKEIVNEIGLDVTYAYDDLVFVEHSPFLIKFDDDNPNNLKLFFNVDCEADAAQKLETQLCQVAEDRKFTIEPCGRFELIPKPDTEELDIRFIPA</sequence>
<dbReference type="RefSeq" id="WP_155313473.1">
    <property type="nucleotide sequence ID" value="NZ_AP021879.1"/>
</dbReference>
<organism evidence="1 2">
    <name type="scientific">Desulfosarcina ovata subsp. ovata</name>
    <dbReference type="NCBI Taxonomy" id="2752305"/>
    <lineage>
        <taxon>Bacteria</taxon>
        <taxon>Pseudomonadati</taxon>
        <taxon>Thermodesulfobacteriota</taxon>
        <taxon>Desulfobacteria</taxon>
        <taxon>Desulfobacterales</taxon>
        <taxon>Desulfosarcinaceae</taxon>
        <taxon>Desulfosarcina</taxon>
    </lineage>
</organism>
<gene>
    <name evidence="1" type="ORF">DSCOOX_59490</name>
</gene>
<accession>A0A5K8AJT2</accession>
<dbReference type="Proteomes" id="UP000422108">
    <property type="component" value="Chromosome"/>
</dbReference>
<reference evidence="1 2" key="1">
    <citation type="submission" date="2019-11" db="EMBL/GenBank/DDBJ databases">
        <title>Comparative genomics of hydrocarbon-degrading Desulfosarcina strains.</title>
        <authorList>
            <person name="Watanabe M."/>
            <person name="Kojima H."/>
            <person name="Fukui M."/>
        </authorList>
    </citation>
    <scope>NUCLEOTIDE SEQUENCE [LARGE SCALE GENOMIC DNA]</scope>
    <source>
        <strain evidence="2">oXyS1</strain>
    </source>
</reference>
<name>A0A5K8AJT2_9BACT</name>
<keyword evidence="2" id="KW-1185">Reference proteome</keyword>
<evidence type="ECO:0000313" key="2">
    <source>
        <dbReference type="Proteomes" id="UP000422108"/>
    </source>
</evidence>
<dbReference type="EMBL" id="AP021879">
    <property type="protein sequence ID" value="BBO92769.1"/>
    <property type="molecule type" value="Genomic_DNA"/>
</dbReference>
<evidence type="ECO:0000313" key="1">
    <source>
        <dbReference type="EMBL" id="BBO92769.1"/>
    </source>
</evidence>
<dbReference type="AlphaFoldDB" id="A0A5K8AJT2"/>